<proteinExistence type="predicted"/>
<reference evidence="4" key="1">
    <citation type="journal article" date="2015" name="BMC Genomics">
        <title>Genomic and transcriptomic analysis of the endophytic fungus Pestalotiopsis fici reveals its lifestyle and high potential for synthesis of natural products.</title>
        <authorList>
            <person name="Wang X."/>
            <person name="Zhang X."/>
            <person name="Liu L."/>
            <person name="Xiang M."/>
            <person name="Wang W."/>
            <person name="Sun X."/>
            <person name="Che Y."/>
            <person name="Guo L."/>
            <person name="Liu G."/>
            <person name="Guo L."/>
            <person name="Wang C."/>
            <person name="Yin W.B."/>
            <person name="Stadler M."/>
            <person name="Zhang X."/>
            <person name="Liu X."/>
        </authorList>
    </citation>
    <scope>NUCLEOTIDE SEQUENCE [LARGE SCALE GENOMIC DNA]</scope>
    <source>
        <strain evidence="4">W106-1 / CGMCC3.15140</strain>
    </source>
</reference>
<dbReference type="KEGG" id="pfy:PFICI_09726"/>
<gene>
    <name evidence="3" type="ORF">PFICI_09726</name>
</gene>
<dbReference type="OrthoDB" id="10673049at2759"/>
<accession>W3WV19</accession>
<dbReference type="GeneID" id="19274739"/>
<keyword evidence="4" id="KW-1185">Reference proteome</keyword>
<name>W3WV19_PESFW</name>
<keyword evidence="1" id="KW-0175">Coiled coil</keyword>
<evidence type="ECO:0000256" key="1">
    <source>
        <dbReference type="SAM" id="Coils"/>
    </source>
</evidence>
<dbReference type="HOGENOM" id="CLU_450631_0_0_1"/>
<evidence type="ECO:0000313" key="3">
    <source>
        <dbReference type="EMBL" id="ETS77664.1"/>
    </source>
</evidence>
<dbReference type="AlphaFoldDB" id="W3WV19"/>
<dbReference type="InParanoid" id="W3WV19"/>
<evidence type="ECO:0000313" key="4">
    <source>
        <dbReference type="Proteomes" id="UP000030651"/>
    </source>
</evidence>
<dbReference type="Proteomes" id="UP000030651">
    <property type="component" value="Unassembled WGS sequence"/>
</dbReference>
<organism evidence="3 4">
    <name type="scientific">Pestalotiopsis fici (strain W106-1 / CGMCC3.15140)</name>
    <dbReference type="NCBI Taxonomy" id="1229662"/>
    <lineage>
        <taxon>Eukaryota</taxon>
        <taxon>Fungi</taxon>
        <taxon>Dikarya</taxon>
        <taxon>Ascomycota</taxon>
        <taxon>Pezizomycotina</taxon>
        <taxon>Sordariomycetes</taxon>
        <taxon>Xylariomycetidae</taxon>
        <taxon>Amphisphaeriales</taxon>
        <taxon>Sporocadaceae</taxon>
        <taxon>Pestalotiopsis</taxon>
    </lineage>
</organism>
<protein>
    <submittedName>
        <fullName evidence="3">Uncharacterized protein</fullName>
    </submittedName>
</protein>
<dbReference type="RefSeq" id="XP_007836498.1">
    <property type="nucleotide sequence ID" value="XM_007838307.1"/>
</dbReference>
<dbReference type="EMBL" id="KI912115">
    <property type="protein sequence ID" value="ETS77664.1"/>
    <property type="molecule type" value="Genomic_DNA"/>
</dbReference>
<feature type="coiled-coil region" evidence="1">
    <location>
        <begin position="424"/>
        <end position="458"/>
    </location>
</feature>
<evidence type="ECO:0000256" key="2">
    <source>
        <dbReference type="SAM" id="MobiDB-lite"/>
    </source>
</evidence>
<sequence length="606" mass="68014">MADRPKDDGGQPSSVRGKNDNHRSKVLSRKGRNSTTRLMEMDLDYGLSSSSDDDDLPQKDGRPVTHLVLSAGERYTTKEEEVIGKDVYFTTDYDPRWSDNMRKVLNFLTQHPNHLLAEGIRRVYKYQHLTKDHKDKTRYMPIGEELPPVDQRERPLVFTHANMKTHAIGSAFRRLRIHHLSGEQCLFMAQYEFLTMAPSLFVDEGIFIKDVIVTPDIDQASGAELRNGVRIFHLSPGQKARVEASMYDATPDNAWNMNFFRSTMVSLIRSGLPAAVRENVELNLRACDPSKEVSETTAWKGWEQRWPDGETMVPLTLTEYEIMRCFLLGREHAKVTSAVENFGLQCYRQSLIMFIGWQPIKLNGDGHGETIANGEVVLPGQAKSSFLMGSTPQNALEISSDDENTAPFPKKGRSIIKVGPAASVADLEAKVKKAEENLAAKTQELKTAIDERNLLQQTIDGERRRSSQYFRIKKSHVKTLSAGVAALVAWKYTPKLMHMGARWSAPRLQQLGRYLANVTNEPAYQLGNATTEVVHQLANVTNEPDYQLGNATTEVIHQLGNVTNEPAYQLGNATTEVVHQLANVTNEPEYQLDNATAELFDDLGDA</sequence>
<feature type="region of interest" description="Disordered" evidence="2">
    <location>
        <begin position="1"/>
        <end position="39"/>
    </location>
</feature>